<protein>
    <recommendedName>
        <fullName evidence="4">PiggyBac transposable element-derived protein 4</fullName>
    </recommendedName>
</protein>
<gene>
    <name evidence="2" type="ORF">BINO364_LOCUS4448</name>
</gene>
<keyword evidence="1" id="KW-0472">Membrane</keyword>
<dbReference type="EMBL" id="OV170232">
    <property type="protein sequence ID" value="CAH0717891.1"/>
    <property type="molecule type" value="Genomic_DNA"/>
</dbReference>
<keyword evidence="1" id="KW-1133">Transmembrane helix</keyword>
<accession>A0A8J9UCK2</accession>
<reference evidence="2" key="1">
    <citation type="submission" date="2021-12" db="EMBL/GenBank/DDBJ databases">
        <authorList>
            <person name="Martin H S."/>
        </authorList>
    </citation>
    <scope>NUCLEOTIDE SEQUENCE</scope>
</reference>
<name>A0A8J9UCK2_9NEOP</name>
<dbReference type="PANTHER" id="PTHR46599:SF6">
    <property type="entry name" value="DUAL SPECIFICITY PHOSPHATASE 26"/>
    <property type="match status" value="1"/>
</dbReference>
<evidence type="ECO:0000313" key="3">
    <source>
        <dbReference type="Proteomes" id="UP000838878"/>
    </source>
</evidence>
<dbReference type="OrthoDB" id="10057959at2759"/>
<evidence type="ECO:0008006" key="4">
    <source>
        <dbReference type="Google" id="ProtNLM"/>
    </source>
</evidence>
<evidence type="ECO:0000313" key="2">
    <source>
        <dbReference type="EMBL" id="CAH0717891.1"/>
    </source>
</evidence>
<sequence length="215" mass="24867">MEDPLDTWIESQRILSILEESDSEEGLSDNDDVDEENHVSVCTQPSDTEQLEKNVNLKLTRTKCGVDVVDELSATYDVSRNSNRWPLTIFYAMLNISAINGLIIHRMNNNKPKEKRRHFLKSLGLALFSNHLKNRQNLNRLPREMRKRIRELTGDSTEEPTAKIPNARKRCQICPTKKDRARNETCRGCDKYICPEHIIPFCSDCVNNEDTNQFC</sequence>
<evidence type="ECO:0000256" key="1">
    <source>
        <dbReference type="SAM" id="Phobius"/>
    </source>
</evidence>
<dbReference type="Proteomes" id="UP000838878">
    <property type="component" value="Chromosome 12"/>
</dbReference>
<feature type="non-terminal residue" evidence="2">
    <location>
        <position position="215"/>
    </location>
</feature>
<keyword evidence="3" id="KW-1185">Reference proteome</keyword>
<proteinExistence type="predicted"/>
<dbReference type="PANTHER" id="PTHR46599">
    <property type="entry name" value="PIGGYBAC TRANSPOSABLE ELEMENT-DERIVED PROTEIN 4"/>
    <property type="match status" value="1"/>
</dbReference>
<feature type="transmembrane region" description="Helical" evidence="1">
    <location>
        <begin position="89"/>
        <end position="107"/>
    </location>
</feature>
<organism evidence="2 3">
    <name type="scientific">Brenthis ino</name>
    <name type="common">lesser marbled fritillary</name>
    <dbReference type="NCBI Taxonomy" id="405034"/>
    <lineage>
        <taxon>Eukaryota</taxon>
        <taxon>Metazoa</taxon>
        <taxon>Ecdysozoa</taxon>
        <taxon>Arthropoda</taxon>
        <taxon>Hexapoda</taxon>
        <taxon>Insecta</taxon>
        <taxon>Pterygota</taxon>
        <taxon>Neoptera</taxon>
        <taxon>Endopterygota</taxon>
        <taxon>Lepidoptera</taxon>
        <taxon>Glossata</taxon>
        <taxon>Ditrysia</taxon>
        <taxon>Papilionoidea</taxon>
        <taxon>Nymphalidae</taxon>
        <taxon>Heliconiinae</taxon>
        <taxon>Argynnini</taxon>
        <taxon>Brenthis</taxon>
    </lineage>
</organism>
<keyword evidence="1" id="KW-0812">Transmembrane</keyword>
<dbReference type="AlphaFoldDB" id="A0A8J9UCK2"/>